<comment type="caution">
    <text evidence="3">The sequence shown here is derived from an EMBL/GenBank/DDBJ whole genome shotgun (WGS) entry which is preliminary data.</text>
</comment>
<keyword evidence="4" id="KW-1185">Reference proteome</keyword>
<feature type="compositionally biased region" description="Polar residues" evidence="2">
    <location>
        <begin position="17"/>
        <end position="27"/>
    </location>
</feature>
<evidence type="ECO:0000256" key="2">
    <source>
        <dbReference type="SAM" id="MobiDB-lite"/>
    </source>
</evidence>
<name>A0A3M7S8B3_BRAPC</name>
<feature type="compositionally biased region" description="Basic and acidic residues" evidence="2">
    <location>
        <begin position="1"/>
        <end position="10"/>
    </location>
</feature>
<feature type="region of interest" description="Disordered" evidence="2">
    <location>
        <begin position="501"/>
        <end position="525"/>
    </location>
</feature>
<evidence type="ECO:0000313" key="3">
    <source>
        <dbReference type="EMBL" id="RNA31877.1"/>
    </source>
</evidence>
<sequence length="687" mass="77718">MEEINDFKLLDDEDENLTQSQSENAQPFSRMHSRSSSSQSFTNESKISVLKINPNKPNAKKIELKSIDRPRSHSPLKLNGIEDYIQQYEKRKSTENLTHIPNKITMNLKMDDLLASKNESASYQMLSDFSVLTGDIEEFTSKINRKKATDSANDDFEDDEDENDSNEAQMDTTNLNYKYTAVYRKDQATGSFQEQSKIVFEHKKGESMPFQPVKAKSSFSPPPKPKSQIELALEALKKNSEKLDSKLEKLDDITPSSNTYYDISPLDSGPAEGQLPEIKKKNEDFFHDILSKSDNLIAQTQNKLERLSKLDTISKPLAPVVTDGVQEMPKPTACLTTPESSLNNSKSLIDLKTSQSQINIPDVSDTTQECGQVDLIFDLNLDQFVPVDNSIRPEGSYFDLLGLESSEPAQVEIKPSFNIDADLLDLNLDLKAEEPVAFSIDIQISEPIDELNDSNIVPEDYFKIEHEIPRNESESNLPRVSRVESAVKTEPVTPVKFKEEMEKKSVWTKGDRETESSSSSDEDEIQKFQVRIRPKANKQEIGEVNKPFVPLLPKPPKSAEEIEELRLRRQSSETGSIIRSIKESSSSDDENPIVIKQNEERKESVKSEFNLELPDDDDSLPLADFNEKCELSNYSDGSYGCIVLVRQPFRNANIMYKNALQKVTEVRTWTECLVKLIDSEIGNISNL</sequence>
<accession>A0A3M7S8B3</accession>
<evidence type="ECO:0000256" key="1">
    <source>
        <dbReference type="SAM" id="Coils"/>
    </source>
</evidence>
<evidence type="ECO:0000313" key="4">
    <source>
        <dbReference type="Proteomes" id="UP000276133"/>
    </source>
</evidence>
<feature type="coiled-coil region" evidence="1">
    <location>
        <begin position="226"/>
        <end position="253"/>
    </location>
</feature>
<protein>
    <submittedName>
        <fullName evidence="3">Uncharacterized protein</fullName>
    </submittedName>
</protein>
<feature type="compositionally biased region" description="Basic and acidic residues" evidence="2">
    <location>
        <begin position="501"/>
        <end position="515"/>
    </location>
</feature>
<dbReference type="EMBL" id="REGN01001882">
    <property type="protein sequence ID" value="RNA31877.1"/>
    <property type="molecule type" value="Genomic_DNA"/>
</dbReference>
<feature type="region of interest" description="Disordered" evidence="2">
    <location>
        <begin position="1"/>
        <end position="55"/>
    </location>
</feature>
<reference evidence="3 4" key="1">
    <citation type="journal article" date="2018" name="Sci. Rep.">
        <title>Genomic signatures of local adaptation to the degree of environmental predictability in rotifers.</title>
        <authorList>
            <person name="Franch-Gras L."/>
            <person name="Hahn C."/>
            <person name="Garcia-Roger E.M."/>
            <person name="Carmona M.J."/>
            <person name="Serra M."/>
            <person name="Gomez A."/>
        </authorList>
    </citation>
    <scope>NUCLEOTIDE SEQUENCE [LARGE SCALE GENOMIC DNA]</scope>
    <source>
        <strain evidence="3">HYR1</strain>
    </source>
</reference>
<dbReference type="AlphaFoldDB" id="A0A3M7S8B3"/>
<gene>
    <name evidence="3" type="ORF">BpHYR1_020539</name>
</gene>
<dbReference type="Proteomes" id="UP000276133">
    <property type="component" value="Unassembled WGS sequence"/>
</dbReference>
<organism evidence="3 4">
    <name type="scientific">Brachionus plicatilis</name>
    <name type="common">Marine rotifer</name>
    <name type="synonym">Brachionus muelleri</name>
    <dbReference type="NCBI Taxonomy" id="10195"/>
    <lineage>
        <taxon>Eukaryota</taxon>
        <taxon>Metazoa</taxon>
        <taxon>Spiralia</taxon>
        <taxon>Gnathifera</taxon>
        <taxon>Rotifera</taxon>
        <taxon>Eurotatoria</taxon>
        <taxon>Monogononta</taxon>
        <taxon>Pseudotrocha</taxon>
        <taxon>Ploima</taxon>
        <taxon>Brachionidae</taxon>
        <taxon>Brachionus</taxon>
    </lineage>
</organism>
<proteinExistence type="predicted"/>
<feature type="region of interest" description="Disordered" evidence="2">
    <location>
        <begin position="147"/>
        <end position="172"/>
    </location>
</feature>
<keyword evidence="1" id="KW-0175">Coiled coil</keyword>
<feature type="compositionally biased region" description="Acidic residues" evidence="2">
    <location>
        <begin position="152"/>
        <end position="165"/>
    </location>
</feature>
<feature type="region of interest" description="Disordered" evidence="2">
    <location>
        <begin position="576"/>
        <end position="597"/>
    </location>
</feature>